<evidence type="ECO:0000259" key="4">
    <source>
        <dbReference type="Pfam" id="PF08450"/>
    </source>
</evidence>
<dbReference type="Proteomes" id="UP000182744">
    <property type="component" value="Unassembled WGS sequence"/>
</dbReference>
<accession>A0A1G7C9U7</accession>
<evidence type="ECO:0000256" key="1">
    <source>
        <dbReference type="ARBA" id="ARBA00008853"/>
    </source>
</evidence>
<dbReference type="SUPFAM" id="SSF63829">
    <property type="entry name" value="Calcium-dependent phosphotriesterase"/>
    <property type="match status" value="1"/>
</dbReference>
<dbReference type="EMBL" id="FNAU01000007">
    <property type="protein sequence ID" value="SDE36098.1"/>
    <property type="molecule type" value="Genomic_DNA"/>
</dbReference>
<dbReference type="GO" id="GO:0004341">
    <property type="term" value="F:gluconolactonase activity"/>
    <property type="evidence" value="ECO:0007669"/>
    <property type="project" value="TreeGrafter"/>
</dbReference>
<keyword evidence="3" id="KW-0862">Zinc</keyword>
<feature type="binding site" evidence="3">
    <location>
        <position position="17"/>
    </location>
    <ligand>
        <name>a divalent metal cation</name>
        <dbReference type="ChEBI" id="CHEBI:60240"/>
    </ligand>
</feature>
<comment type="similarity">
    <text evidence="1">Belongs to the SMP-30/CGR1 family.</text>
</comment>
<dbReference type="InterPro" id="IPR013658">
    <property type="entry name" value="SGL"/>
</dbReference>
<keyword evidence="3" id="KW-0479">Metal-binding</keyword>
<reference evidence="5" key="3">
    <citation type="submission" date="2023-10" db="EMBL/GenBank/DDBJ databases">
        <title>Whole Genome based description of the genera Actinobaculum and Actinotignum reveals a complex phylogenetic relationship within the species included in the genus Actinotignum.</title>
        <authorList>
            <person name="Jensen C.S."/>
            <person name="Dargis R."/>
            <person name="Kemp M."/>
            <person name="Christensen J.J."/>
        </authorList>
    </citation>
    <scope>NUCLEOTIDE SEQUENCE</scope>
    <source>
        <strain evidence="5">Actinobaculum_suis_CCUG19206T</strain>
    </source>
</reference>
<dbReference type="GO" id="GO:0019853">
    <property type="term" value="P:L-ascorbic acid biosynthetic process"/>
    <property type="evidence" value="ECO:0007669"/>
    <property type="project" value="TreeGrafter"/>
</dbReference>
<organism evidence="6 7">
    <name type="scientific">Actinobaculum suis</name>
    <dbReference type="NCBI Taxonomy" id="1657"/>
    <lineage>
        <taxon>Bacteria</taxon>
        <taxon>Bacillati</taxon>
        <taxon>Actinomycetota</taxon>
        <taxon>Actinomycetes</taxon>
        <taxon>Actinomycetales</taxon>
        <taxon>Actinomycetaceae</taxon>
        <taxon>Actinobaculum</taxon>
    </lineage>
</organism>
<dbReference type="PANTHER" id="PTHR10907:SF47">
    <property type="entry name" value="REGUCALCIN"/>
    <property type="match status" value="1"/>
</dbReference>
<dbReference type="PRINTS" id="PR01790">
    <property type="entry name" value="SMP30FAMILY"/>
</dbReference>
<feature type="binding site" evidence="3">
    <location>
        <position position="99"/>
    </location>
    <ligand>
        <name>substrate</name>
    </ligand>
</feature>
<sequence length="285" mass="30758">MAQNFEQITDSIAFHAEGPVWSSAWGGLRFVDMLCGDLLTMDASGAVSRLATGSKIAAFVRPRTQGGYVVATERGLALAADPFGAPEEKLTLFNSPAYRMNEGTVDPWGYVYAGSMPYVRDDETRGTAKLWRISPDLEAQVVLDSVTTSNGLAFSPDRTRAYYNDTTTRATDVFDVTETGELVNRRVFHDADGFSPDGLTVDSKGNIWVALNRAGKIRVYDPTGTIAEEYDLPGITGTTAVTLGGEDGKDVFVTVSRENDEAKGAGAVWWTRSPVAGQETTAFRG</sequence>
<evidence type="ECO:0000256" key="3">
    <source>
        <dbReference type="PIRSR" id="PIRSR605511-2"/>
    </source>
</evidence>
<keyword evidence="5" id="KW-0378">Hydrolase</keyword>
<dbReference type="Gene3D" id="2.120.10.30">
    <property type="entry name" value="TolB, C-terminal domain"/>
    <property type="match status" value="1"/>
</dbReference>
<keyword evidence="7" id="KW-1185">Reference proteome</keyword>
<name>A0A1G7C9U7_9ACTO</name>
<evidence type="ECO:0000256" key="2">
    <source>
        <dbReference type="PIRSR" id="PIRSR605511-1"/>
    </source>
</evidence>
<dbReference type="PANTHER" id="PTHR10907">
    <property type="entry name" value="REGUCALCIN"/>
    <property type="match status" value="1"/>
</dbReference>
<dbReference type="InterPro" id="IPR005511">
    <property type="entry name" value="SMP-30"/>
</dbReference>
<dbReference type="RefSeq" id="WP_074662304.1">
    <property type="nucleotide sequence ID" value="NZ_FNAU01000007.1"/>
</dbReference>
<feature type="domain" description="SMP-30/Gluconolactonase/LRE-like region" evidence="4">
    <location>
        <begin position="16"/>
        <end position="256"/>
    </location>
</feature>
<evidence type="ECO:0000313" key="5">
    <source>
        <dbReference type="EMBL" id="MDY5152936.1"/>
    </source>
</evidence>
<dbReference type="Proteomes" id="UP001273799">
    <property type="component" value="Unassembled WGS sequence"/>
</dbReference>
<proteinExistence type="inferred from homology"/>
<reference evidence="6" key="1">
    <citation type="submission" date="2016-10" db="EMBL/GenBank/DDBJ databases">
        <authorList>
            <person name="de Groot N.N."/>
        </authorList>
    </citation>
    <scope>NUCLEOTIDE SEQUENCE [LARGE SCALE GENOMIC DNA]</scope>
    <source>
        <strain evidence="6">DSM 20639</strain>
    </source>
</reference>
<feature type="active site" description="Proton donor/acceptor" evidence="2">
    <location>
        <position position="197"/>
    </location>
</feature>
<comment type="cofactor">
    <cofactor evidence="3">
        <name>Zn(2+)</name>
        <dbReference type="ChEBI" id="CHEBI:29105"/>
    </cofactor>
    <text evidence="3">Binds 1 divalent metal cation per subunit.</text>
</comment>
<evidence type="ECO:0000313" key="6">
    <source>
        <dbReference type="EMBL" id="SDE36098.1"/>
    </source>
</evidence>
<evidence type="ECO:0000313" key="7">
    <source>
        <dbReference type="Proteomes" id="UP000182744"/>
    </source>
</evidence>
<dbReference type="InterPro" id="IPR011042">
    <property type="entry name" value="6-blade_b-propeller_TolB-like"/>
</dbReference>
<gene>
    <name evidence="5" type="ORF">R6G71_02565</name>
    <name evidence="6" type="ORF">SAMN05421878_10727</name>
</gene>
<dbReference type="GO" id="GO:0005509">
    <property type="term" value="F:calcium ion binding"/>
    <property type="evidence" value="ECO:0007669"/>
    <property type="project" value="TreeGrafter"/>
</dbReference>
<dbReference type="EMBL" id="JAWNFU010000001">
    <property type="protein sequence ID" value="MDY5152936.1"/>
    <property type="molecule type" value="Genomic_DNA"/>
</dbReference>
<feature type="binding site" evidence="3">
    <location>
        <position position="101"/>
    </location>
    <ligand>
        <name>substrate</name>
    </ligand>
</feature>
<dbReference type="AlphaFoldDB" id="A0A1G7C9U7"/>
<protein>
    <submittedName>
        <fullName evidence="5">SMP-30/gluconolactonase/LRE family protein</fullName>
        <ecNumber evidence="5">3.1.1.99</ecNumber>
    </submittedName>
    <submittedName>
        <fullName evidence="6">Sugar lactone lactonase YvrE</fullName>
    </submittedName>
</protein>
<feature type="binding site" evidence="3">
    <location>
        <position position="197"/>
    </location>
    <ligand>
        <name>a divalent metal cation</name>
        <dbReference type="ChEBI" id="CHEBI:60240"/>
    </ligand>
</feature>
<feature type="binding site" evidence="3">
    <location>
        <position position="150"/>
    </location>
    <ligand>
        <name>a divalent metal cation</name>
        <dbReference type="ChEBI" id="CHEBI:60240"/>
    </ligand>
</feature>
<dbReference type="Pfam" id="PF08450">
    <property type="entry name" value="SGL"/>
    <property type="match status" value="1"/>
</dbReference>
<dbReference type="EC" id="3.1.1.99" evidence="5"/>
<reference evidence="7" key="2">
    <citation type="submission" date="2016-10" db="EMBL/GenBank/DDBJ databases">
        <authorList>
            <person name="Varghese N."/>
        </authorList>
    </citation>
    <scope>NUCLEOTIDE SEQUENCE [LARGE SCALE GENOMIC DNA]</scope>
    <source>
        <strain evidence="7">DSM 20639</strain>
    </source>
</reference>